<protein>
    <submittedName>
        <fullName evidence="2">NAD(P)H-binding protein</fullName>
    </submittedName>
</protein>
<sequence>MKIAVAGGTGTVGQYVVDAARRRGQDVVVLARSTGVDLTTGAGLAPALTGVDVVVDAASTGTQSAKVSREFFGGVTANLLAAERAAGVTHHIALSIVGSDRAPYGYYAGKALQEQLVTAGPVPWTILRATQFHEFAQQIYGQFKLGPLNLVPTMFSQPVAAREVGERLVDLAEAGPEGMATDLAGPEELRMADMVRAYAEATGGRGPIVEIPLPGGFGKALRDGTILAAPTADRGSQTFAEWIGELRRSASA</sequence>
<feature type="domain" description="NAD(P)-binding" evidence="1">
    <location>
        <begin position="7"/>
        <end position="134"/>
    </location>
</feature>
<dbReference type="InterPro" id="IPR036291">
    <property type="entry name" value="NAD(P)-bd_dom_sf"/>
</dbReference>
<dbReference type="InterPro" id="IPR016040">
    <property type="entry name" value="NAD(P)-bd_dom"/>
</dbReference>
<name>A0ABT2GCZ3_9MICO</name>
<dbReference type="PANTHER" id="PTHR12126">
    <property type="entry name" value="NADH-UBIQUINONE OXIDOREDUCTASE 39 KDA SUBUNIT-RELATED"/>
    <property type="match status" value="1"/>
</dbReference>
<evidence type="ECO:0000259" key="1">
    <source>
        <dbReference type="Pfam" id="PF13460"/>
    </source>
</evidence>
<comment type="caution">
    <text evidence="2">The sequence shown here is derived from an EMBL/GenBank/DDBJ whole genome shotgun (WGS) entry which is preliminary data.</text>
</comment>
<accession>A0ABT2GCZ3</accession>
<dbReference type="EMBL" id="JANTEZ010000001">
    <property type="protein sequence ID" value="MCS5713507.1"/>
    <property type="molecule type" value="Genomic_DNA"/>
</dbReference>
<evidence type="ECO:0000313" key="2">
    <source>
        <dbReference type="EMBL" id="MCS5713507.1"/>
    </source>
</evidence>
<dbReference type="RefSeq" id="WP_259485037.1">
    <property type="nucleotide sequence ID" value="NZ_JANTEZ010000001.1"/>
</dbReference>
<gene>
    <name evidence="2" type="ORF">NVV95_02945</name>
</gene>
<dbReference type="SUPFAM" id="SSF51735">
    <property type="entry name" value="NAD(P)-binding Rossmann-fold domains"/>
    <property type="match status" value="1"/>
</dbReference>
<organism evidence="2 3">
    <name type="scientific">Herbiconiux gentiana</name>
    <dbReference type="NCBI Taxonomy" id="2970912"/>
    <lineage>
        <taxon>Bacteria</taxon>
        <taxon>Bacillati</taxon>
        <taxon>Actinomycetota</taxon>
        <taxon>Actinomycetes</taxon>
        <taxon>Micrococcales</taxon>
        <taxon>Microbacteriaceae</taxon>
        <taxon>Herbiconiux</taxon>
    </lineage>
</organism>
<dbReference type="Gene3D" id="3.40.50.720">
    <property type="entry name" value="NAD(P)-binding Rossmann-like Domain"/>
    <property type="match status" value="1"/>
</dbReference>
<evidence type="ECO:0000313" key="3">
    <source>
        <dbReference type="Proteomes" id="UP001165580"/>
    </source>
</evidence>
<reference evidence="2" key="1">
    <citation type="submission" date="2022-08" db="EMBL/GenBank/DDBJ databases">
        <authorList>
            <person name="Deng Y."/>
            <person name="Han X.-F."/>
            <person name="Zhang Y.-Q."/>
        </authorList>
    </citation>
    <scope>NUCLEOTIDE SEQUENCE</scope>
    <source>
        <strain evidence="2">CPCC 205716</strain>
    </source>
</reference>
<dbReference type="InterPro" id="IPR051207">
    <property type="entry name" value="ComplexI_NDUFA9_subunit"/>
</dbReference>
<proteinExistence type="predicted"/>
<dbReference type="Pfam" id="PF13460">
    <property type="entry name" value="NAD_binding_10"/>
    <property type="match status" value="1"/>
</dbReference>
<dbReference type="Proteomes" id="UP001165580">
    <property type="component" value="Unassembled WGS sequence"/>
</dbReference>
<keyword evidence="3" id="KW-1185">Reference proteome</keyword>
<dbReference type="PANTHER" id="PTHR12126:SF11">
    <property type="entry name" value="NADH DEHYDROGENASE [UBIQUINONE] 1 ALPHA SUBCOMPLEX SUBUNIT 9, MITOCHONDRIAL"/>
    <property type="match status" value="1"/>
</dbReference>